<keyword evidence="4" id="KW-1185">Reference proteome</keyword>
<feature type="signal peptide" evidence="2">
    <location>
        <begin position="1"/>
        <end position="26"/>
    </location>
</feature>
<gene>
    <name evidence="3" type="ORF">J2S73_001810</name>
</gene>
<evidence type="ECO:0000256" key="2">
    <source>
        <dbReference type="SAM" id="SignalP"/>
    </source>
</evidence>
<keyword evidence="1 2" id="KW-0732">Signal</keyword>
<name>A0AAE3VNK2_9HYPH</name>
<dbReference type="GO" id="GO:0055085">
    <property type="term" value="P:transmembrane transport"/>
    <property type="evidence" value="ECO:0007669"/>
    <property type="project" value="InterPro"/>
</dbReference>
<dbReference type="PANTHER" id="PTHR33376:SF5">
    <property type="entry name" value="EXTRACYTOPLASMIC SOLUTE RECEPTOR PROTEIN"/>
    <property type="match status" value="1"/>
</dbReference>
<dbReference type="Gene3D" id="3.40.190.170">
    <property type="entry name" value="Bacterial extracellular solute-binding protein, family 7"/>
    <property type="match status" value="1"/>
</dbReference>
<proteinExistence type="predicted"/>
<dbReference type="InterPro" id="IPR038404">
    <property type="entry name" value="TRAP_DctP_sf"/>
</dbReference>
<reference evidence="3" key="1">
    <citation type="submission" date="2023-07" db="EMBL/GenBank/DDBJ databases">
        <title>Genomic Encyclopedia of Type Strains, Phase IV (KMG-IV): sequencing the most valuable type-strain genomes for metagenomic binning, comparative biology and taxonomic classification.</title>
        <authorList>
            <person name="Goeker M."/>
        </authorList>
    </citation>
    <scope>NUCLEOTIDE SEQUENCE</scope>
    <source>
        <strain evidence="3">DSM 21202</strain>
    </source>
</reference>
<dbReference type="AlphaFoldDB" id="A0AAE3VNK2"/>
<accession>A0AAE3VNK2</accession>
<organism evidence="3 4">
    <name type="scientific">Amorphus orientalis</name>
    <dbReference type="NCBI Taxonomy" id="649198"/>
    <lineage>
        <taxon>Bacteria</taxon>
        <taxon>Pseudomonadati</taxon>
        <taxon>Pseudomonadota</taxon>
        <taxon>Alphaproteobacteria</taxon>
        <taxon>Hyphomicrobiales</taxon>
        <taxon>Amorphaceae</taxon>
        <taxon>Amorphus</taxon>
    </lineage>
</organism>
<dbReference type="Proteomes" id="UP001229244">
    <property type="component" value="Unassembled WGS sequence"/>
</dbReference>
<dbReference type="EMBL" id="JAUSUL010000002">
    <property type="protein sequence ID" value="MDQ0315353.1"/>
    <property type="molecule type" value="Genomic_DNA"/>
</dbReference>
<comment type="caution">
    <text evidence="3">The sequence shown here is derived from an EMBL/GenBank/DDBJ whole genome shotgun (WGS) entry which is preliminary data.</text>
</comment>
<evidence type="ECO:0000256" key="1">
    <source>
        <dbReference type="ARBA" id="ARBA00022729"/>
    </source>
</evidence>
<protein>
    <submittedName>
        <fullName evidence="3">TRAP-type C4-dicarboxylate transport system substrate-binding protein</fullName>
    </submittedName>
</protein>
<dbReference type="PANTHER" id="PTHR33376">
    <property type="match status" value="1"/>
</dbReference>
<dbReference type="Pfam" id="PF03480">
    <property type="entry name" value="DctP"/>
    <property type="match status" value="1"/>
</dbReference>
<evidence type="ECO:0000313" key="3">
    <source>
        <dbReference type="EMBL" id="MDQ0315353.1"/>
    </source>
</evidence>
<dbReference type="RefSeq" id="WP_306885187.1">
    <property type="nucleotide sequence ID" value="NZ_JAUSUL010000002.1"/>
</dbReference>
<evidence type="ECO:0000313" key="4">
    <source>
        <dbReference type="Proteomes" id="UP001229244"/>
    </source>
</evidence>
<dbReference type="NCBIfam" id="NF037995">
    <property type="entry name" value="TRAP_S1"/>
    <property type="match status" value="1"/>
</dbReference>
<dbReference type="InterPro" id="IPR018389">
    <property type="entry name" value="DctP_fam"/>
</dbReference>
<feature type="chain" id="PRO_5042068137" evidence="2">
    <location>
        <begin position="27"/>
        <end position="331"/>
    </location>
</feature>
<sequence length="331" mass="36789">MTFQTCLKSVAAGALLAAFAAAPGHAEEIEIKAVTAFPKPVEFAKSFARFVEKANEMGEGVFQINYMGGPEVIPPPQQAQAIRRGVIDMQYGPGTYYLGEMPEVDAWVGSTVSAMEGREKGGFAIMQEVYKEGLGAYLLAHIDTGVDFHIYLTEEPERTADGGVDLTGLKLRSQPIYREFFDTLGATTVSVPVPEVYTALERGVVDGIGWPLVGITDLSWDEFLKYRIDPPFFQTDLAIMMNAEKWAELPEEAREILTKAAIEYEKESYDHYQTVIKETDEAVRADGMQVIDITGDARQAYLDEAFATAWKRLKDSGSAHYDDLRDAYYDR</sequence>